<organism evidence="12">
    <name type="scientific">Glycine max</name>
    <name type="common">Soybean</name>
    <name type="synonym">Glycine hispida</name>
    <dbReference type="NCBI Taxonomy" id="3847"/>
    <lineage>
        <taxon>Eukaryota</taxon>
        <taxon>Viridiplantae</taxon>
        <taxon>Streptophyta</taxon>
        <taxon>Embryophyta</taxon>
        <taxon>Tracheophyta</taxon>
        <taxon>Spermatophyta</taxon>
        <taxon>Magnoliopsida</taxon>
        <taxon>eudicotyledons</taxon>
        <taxon>Gunneridae</taxon>
        <taxon>Pentapetalae</taxon>
        <taxon>rosids</taxon>
        <taxon>fabids</taxon>
        <taxon>Fabales</taxon>
        <taxon>Fabaceae</taxon>
        <taxon>Papilionoideae</taxon>
        <taxon>50 kb inversion clade</taxon>
        <taxon>NPAAA clade</taxon>
        <taxon>indigoferoid/millettioid clade</taxon>
        <taxon>Phaseoleae</taxon>
        <taxon>Glycine</taxon>
        <taxon>Glycine subgen. Soja</taxon>
    </lineage>
</organism>
<evidence type="ECO:0000256" key="8">
    <source>
        <dbReference type="ARBA" id="ARBA00023170"/>
    </source>
</evidence>
<evidence type="ECO:0000256" key="1">
    <source>
        <dbReference type="ARBA" id="ARBA00004479"/>
    </source>
</evidence>
<dbReference type="OrthoDB" id="1305316at2759"/>
<keyword evidence="3" id="KW-0812">Transmembrane</keyword>
<dbReference type="GO" id="GO:0016020">
    <property type="term" value="C:membrane"/>
    <property type="evidence" value="ECO:0007669"/>
    <property type="project" value="UniProtKB-SubCell"/>
</dbReference>
<keyword evidence="5" id="KW-0677">Repeat</keyword>
<feature type="domain" description="Leucine-rich repeat-containing N-terminal plant-type" evidence="11">
    <location>
        <begin position="61"/>
        <end position="85"/>
    </location>
</feature>
<dbReference type="InterPro" id="IPR013210">
    <property type="entry name" value="LRR_N_plant-typ"/>
</dbReference>
<dbReference type="SUPFAM" id="SSF52058">
    <property type="entry name" value="L domain-like"/>
    <property type="match status" value="1"/>
</dbReference>
<keyword evidence="14" id="KW-1185">Reference proteome</keyword>
<evidence type="ECO:0000256" key="5">
    <source>
        <dbReference type="ARBA" id="ARBA00022737"/>
    </source>
</evidence>
<dbReference type="InterPro" id="IPR046956">
    <property type="entry name" value="RLP23-like"/>
</dbReference>
<evidence type="ECO:0000256" key="10">
    <source>
        <dbReference type="SAM" id="SignalP"/>
    </source>
</evidence>
<reference evidence="13" key="2">
    <citation type="submission" date="2018-02" db="UniProtKB">
        <authorList>
            <consortium name="EnsemblPlants"/>
        </authorList>
    </citation>
    <scope>IDENTIFICATION</scope>
    <source>
        <strain evidence="13">Williams 82</strain>
    </source>
</reference>
<keyword evidence="7" id="KW-0472">Membrane</keyword>
<proteinExistence type="predicted"/>
<dbReference type="PANTHER" id="PTHR48061">
    <property type="entry name" value="LEUCINE-RICH REPEAT RECEPTOR PROTEIN KINASE EMS1-LIKE-RELATED"/>
    <property type="match status" value="1"/>
</dbReference>
<dbReference type="OMA" id="LEHEYLI"/>
<evidence type="ECO:0000256" key="7">
    <source>
        <dbReference type="ARBA" id="ARBA00023136"/>
    </source>
</evidence>
<dbReference type="EMBL" id="CM000847">
    <property type="protein sequence ID" value="KRH14701.1"/>
    <property type="molecule type" value="Genomic_DNA"/>
</dbReference>
<feature type="domain" description="Leucine-rich repeat-containing N-terminal plant-type" evidence="11">
    <location>
        <begin position="28"/>
        <end position="42"/>
    </location>
</feature>
<keyword evidence="6" id="KW-1133">Transmembrane helix</keyword>
<evidence type="ECO:0000256" key="3">
    <source>
        <dbReference type="ARBA" id="ARBA00022692"/>
    </source>
</evidence>
<evidence type="ECO:0000313" key="13">
    <source>
        <dbReference type="EnsemblPlants" id="KRH14701"/>
    </source>
</evidence>
<gene>
    <name evidence="12" type="ORF">GLYMA_14G043100</name>
</gene>
<evidence type="ECO:0000313" key="12">
    <source>
        <dbReference type="EMBL" id="KRH14701.1"/>
    </source>
</evidence>
<keyword evidence="8" id="KW-0675">Receptor</keyword>
<dbReference type="Pfam" id="PF08263">
    <property type="entry name" value="LRRNT_2"/>
    <property type="match status" value="2"/>
</dbReference>
<dbReference type="Proteomes" id="UP000008827">
    <property type="component" value="Chromosome 14"/>
</dbReference>
<dbReference type="InterPro" id="IPR032675">
    <property type="entry name" value="LRR_dom_sf"/>
</dbReference>
<dbReference type="PANTHER" id="PTHR48061:SF50">
    <property type="entry name" value="LEUCINE-RICH REPEAT-CONTAINING N-TERMINAL PLANT-TYPE DOMAIN-CONTAINING PROTEIN"/>
    <property type="match status" value="1"/>
</dbReference>
<reference evidence="12" key="3">
    <citation type="submission" date="2018-07" db="EMBL/GenBank/DDBJ databases">
        <title>WGS assembly of Glycine max.</title>
        <authorList>
            <person name="Schmutz J."/>
            <person name="Cannon S."/>
            <person name="Schlueter J."/>
            <person name="Ma J."/>
            <person name="Mitros T."/>
            <person name="Nelson W."/>
            <person name="Hyten D."/>
            <person name="Song Q."/>
            <person name="Thelen J."/>
            <person name="Cheng J."/>
            <person name="Xu D."/>
            <person name="Hellsten U."/>
            <person name="May G."/>
            <person name="Yu Y."/>
            <person name="Sakurai T."/>
            <person name="Umezawa T."/>
            <person name="Bhattacharyya M."/>
            <person name="Sandhu D."/>
            <person name="Valliyodan B."/>
            <person name="Lindquist E."/>
            <person name="Peto M."/>
            <person name="Grant D."/>
            <person name="Shu S."/>
            <person name="Goodstein D."/>
            <person name="Barry K."/>
            <person name="Futrell-Griggs M."/>
            <person name="Abernathy B."/>
            <person name="Du J."/>
            <person name="Tian Z."/>
            <person name="Zhu L."/>
            <person name="Gill N."/>
            <person name="Joshi T."/>
            <person name="Libault M."/>
            <person name="Sethuraman A."/>
            <person name="Zhang X."/>
            <person name="Shinozaki K."/>
            <person name="Nguyen H."/>
            <person name="Wing R."/>
            <person name="Cregan P."/>
            <person name="Specht J."/>
            <person name="Grimwood J."/>
            <person name="Rokhsar D."/>
            <person name="Stacey G."/>
            <person name="Shoemaker R."/>
            <person name="Jackson S."/>
        </authorList>
    </citation>
    <scope>NUCLEOTIDE SEQUENCE</scope>
    <source>
        <tissue evidence="12">Callus</tissue>
    </source>
</reference>
<dbReference type="Gene3D" id="3.80.10.10">
    <property type="entry name" value="Ribonuclease Inhibitor"/>
    <property type="match status" value="3"/>
</dbReference>
<feature type="chain" id="PRO_5014521244" description="Leucine-rich repeat-containing N-terminal plant-type domain-containing protein" evidence="10">
    <location>
        <begin position="19"/>
        <end position="264"/>
    </location>
</feature>
<protein>
    <recommendedName>
        <fullName evidence="11">Leucine-rich repeat-containing N-terminal plant-type domain-containing protein</fullName>
    </recommendedName>
</protein>
<name>A0A0R0G940_SOYBN</name>
<reference evidence="12 13" key="1">
    <citation type="journal article" date="2010" name="Nature">
        <title>Genome sequence of the palaeopolyploid soybean.</title>
        <authorList>
            <person name="Schmutz J."/>
            <person name="Cannon S.B."/>
            <person name="Schlueter J."/>
            <person name="Ma J."/>
            <person name="Mitros T."/>
            <person name="Nelson W."/>
            <person name="Hyten D.L."/>
            <person name="Song Q."/>
            <person name="Thelen J.J."/>
            <person name="Cheng J."/>
            <person name="Xu D."/>
            <person name="Hellsten U."/>
            <person name="May G.D."/>
            <person name="Yu Y."/>
            <person name="Sakurai T."/>
            <person name="Umezawa T."/>
            <person name="Bhattacharyya M.K."/>
            <person name="Sandhu D."/>
            <person name="Valliyodan B."/>
            <person name="Lindquist E."/>
            <person name="Peto M."/>
            <person name="Grant D."/>
            <person name="Shu S."/>
            <person name="Goodstein D."/>
            <person name="Barry K."/>
            <person name="Futrell-Griggs M."/>
            <person name="Abernathy B."/>
            <person name="Du J."/>
            <person name="Tian Z."/>
            <person name="Zhu L."/>
            <person name="Gill N."/>
            <person name="Joshi T."/>
            <person name="Libault M."/>
            <person name="Sethuraman A."/>
            <person name="Zhang X.-C."/>
            <person name="Shinozaki K."/>
            <person name="Nguyen H.T."/>
            <person name="Wing R.A."/>
            <person name="Cregan P."/>
            <person name="Specht J."/>
            <person name="Grimwood J."/>
            <person name="Rokhsar D."/>
            <person name="Stacey G."/>
            <person name="Shoemaker R.C."/>
            <person name="Jackson S.A."/>
        </authorList>
    </citation>
    <scope>NUCLEOTIDE SEQUENCE [LARGE SCALE GENOMIC DNA]</scope>
    <source>
        <strain evidence="13">cv. Williams 82</strain>
        <tissue evidence="12">Callus</tissue>
    </source>
</reference>
<comment type="subcellular location">
    <subcellularLocation>
        <location evidence="1">Membrane</location>
        <topology evidence="1">Single-pass type I membrane protein</topology>
    </subcellularLocation>
</comment>
<accession>A0A0R0G940</accession>
<keyword evidence="4 10" id="KW-0732">Signal</keyword>
<evidence type="ECO:0000256" key="6">
    <source>
        <dbReference type="ARBA" id="ARBA00022989"/>
    </source>
</evidence>
<dbReference type="SMR" id="A0A0R0G940"/>
<evidence type="ECO:0000256" key="9">
    <source>
        <dbReference type="ARBA" id="ARBA00023180"/>
    </source>
</evidence>
<evidence type="ECO:0000256" key="4">
    <source>
        <dbReference type="ARBA" id="ARBA00022729"/>
    </source>
</evidence>
<dbReference type="Gramene" id="KRH14701">
    <property type="protein sequence ID" value="KRH14701"/>
    <property type="gene ID" value="GLYMA_14G043100"/>
</dbReference>
<sequence length="264" mass="29347">MNINYILFWLLLPYFILASSSSSSFCNHHDTSALLLFKNSFTLNTSLYYSFRYHYWWLDDSSFSSKTESWKNGTDCCEWEGVTCDTISGHVIGLDLSCSNLQGQLHPNSTIFSLRHLQQLNLAFNDFSGSSLSSAIGDLVNLMHLNLSLSGLIGDIPSTISHLSKLLSLDLSFNYDYNYQRMRVDPYTWKKLIQNATNLRELSFDGVDMSSIGESSLSLLTNLSSSLISLSLGDTKSQGNLSSDILSLPNLQILSLSGNEDLGG</sequence>
<evidence type="ECO:0000259" key="11">
    <source>
        <dbReference type="Pfam" id="PF08263"/>
    </source>
</evidence>
<keyword evidence="9" id="KW-0325">Glycoprotein</keyword>
<dbReference type="STRING" id="3847.A0A0R0G940"/>
<evidence type="ECO:0000256" key="2">
    <source>
        <dbReference type="ARBA" id="ARBA00022614"/>
    </source>
</evidence>
<dbReference type="AlphaFoldDB" id="A0A0R0G940"/>
<feature type="signal peptide" evidence="10">
    <location>
        <begin position="1"/>
        <end position="18"/>
    </location>
</feature>
<dbReference type="EnsemblPlants" id="KRH14701">
    <property type="protein sequence ID" value="KRH14701"/>
    <property type="gene ID" value="GLYMA_14G043100"/>
</dbReference>
<evidence type="ECO:0000313" key="14">
    <source>
        <dbReference type="Proteomes" id="UP000008827"/>
    </source>
</evidence>
<keyword evidence="2" id="KW-0433">Leucine-rich repeat</keyword>
<dbReference type="InParanoid" id="A0A0R0G940"/>